<evidence type="ECO:0000256" key="8">
    <source>
        <dbReference type="ARBA" id="ARBA00022695"/>
    </source>
</evidence>
<dbReference type="GO" id="GO:0005737">
    <property type="term" value="C:cytoplasm"/>
    <property type="evidence" value="ECO:0007669"/>
    <property type="project" value="UniProtKB-SubCell"/>
</dbReference>
<comment type="catalytic activity">
    <reaction evidence="17 20">
        <text>alpha-D-glucosamine 1-phosphate + acetyl-CoA = N-acetyl-alpha-D-glucosamine 1-phosphate + CoA + H(+)</text>
        <dbReference type="Rhea" id="RHEA:13725"/>
        <dbReference type="ChEBI" id="CHEBI:15378"/>
        <dbReference type="ChEBI" id="CHEBI:57287"/>
        <dbReference type="ChEBI" id="CHEBI:57288"/>
        <dbReference type="ChEBI" id="CHEBI:57776"/>
        <dbReference type="ChEBI" id="CHEBI:58516"/>
        <dbReference type="EC" id="2.3.1.157"/>
    </reaction>
</comment>
<comment type="catalytic activity">
    <reaction evidence="18 20">
        <text>N-acetyl-alpha-D-glucosamine 1-phosphate + UTP + H(+) = UDP-N-acetyl-alpha-D-glucosamine + diphosphate</text>
        <dbReference type="Rhea" id="RHEA:13509"/>
        <dbReference type="ChEBI" id="CHEBI:15378"/>
        <dbReference type="ChEBI" id="CHEBI:33019"/>
        <dbReference type="ChEBI" id="CHEBI:46398"/>
        <dbReference type="ChEBI" id="CHEBI:57705"/>
        <dbReference type="ChEBI" id="CHEBI:57776"/>
        <dbReference type="EC" id="2.7.7.23"/>
    </reaction>
</comment>
<feature type="binding site" evidence="20">
    <location>
        <position position="23"/>
    </location>
    <ligand>
        <name>UDP-N-acetyl-alpha-D-glucosamine</name>
        <dbReference type="ChEBI" id="CHEBI:57705"/>
    </ligand>
</feature>
<dbReference type="GO" id="GO:0009252">
    <property type="term" value="P:peptidoglycan biosynthetic process"/>
    <property type="evidence" value="ECO:0007669"/>
    <property type="project" value="UniProtKB-UniRule"/>
</dbReference>
<feature type="region of interest" description="N-acetyltransferase" evidence="20">
    <location>
        <begin position="252"/>
        <end position="456"/>
    </location>
</feature>
<evidence type="ECO:0000256" key="3">
    <source>
        <dbReference type="ARBA" id="ARBA00005208"/>
    </source>
</evidence>
<gene>
    <name evidence="20 23" type="primary">glmU</name>
    <name evidence="23" type="ORF">MOC71_16845</name>
</gene>
<dbReference type="InterPro" id="IPR001451">
    <property type="entry name" value="Hexapep"/>
</dbReference>
<feature type="binding site" evidence="20">
    <location>
        <position position="228"/>
    </location>
    <ligand>
        <name>Mg(2+)</name>
        <dbReference type="ChEBI" id="CHEBI:18420"/>
    </ligand>
</feature>
<dbReference type="AlphaFoldDB" id="A0AAP3CL30"/>
<comment type="subcellular location">
    <subcellularLocation>
        <location evidence="1 20">Cytoplasm</location>
    </subcellularLocation>
</comment>
<comment type="similarity">
    <text evidence="5 20">In the N-terminal section; belongs to the N-acetylglucosamine-1-phosphate uridyltransferase family.</text>
</comment>
<evidence type="ECO:0000256" key="12">
    <source>
        <dbReference type="ARBA" id="ARBA00022960"/>
    </source>
</evidence>
<dbReference type="InterPro" id="IPR029044">
    <property type="entry name" value="Nucleotide-diphossugar_trans"/>
</dbReference>
<evidence type="ECO:0000256" key="6">
    <source>
        <dbReference type="ARBA" id="ARBA00022490"/>
    </source>
</evidence>
<accession>A0AAP3CL30</accession>
<dbReference type="InterPro" id="IPR005882">
    <property type="entry name" value="Bifunctional_GlmU"/>
</dbReference>
<feature type="binding site" evidence="20">
    <location>
        <position position="366"/>
    </location>
    <ligand>
        <name>UDP-N-acetyl-alpha-D-glucosamine</name>
        <dbReference type="ChEBI" id="CHEBI:57705"/>
    </ligand>
</feature>
<feature type="binding site" evidence="20">
    <location>
        <position position="73"/>
    </location>
    <ligand>
        <name>UDP-N-acetyl-alpha-D-glucosamine</name>
        <dbReference type="ChEBI" id="CHEBI:57705"/>
    </ligand>
</feature>
<dbReference type="GO" id="GO:0006048">
    <property type="term" value="P:UDP-N-acetylglucosamine biosynthetic process"/>
    <property type="evidence" value="ECO:0007669"/>
    <property type="project" value="InterPro"/>
</dbReference>
<comment type="function">
    <text evidence="19 20">Catalyzes the last two sequential reactions in the de novo biosynthetic pathway for UDP-N-acetylglucosamine (UDP-GlcNAc). The C-terminal domain catalyzes the transfer of acetyl group from acetyl coenzyme A to glucosamine-1-phosphate (GlcN-1-P) to produce N-acetylglucosamine-1-phosphate (GlcNAc-1-P), which is converted into UDP-GlcNAc by the transfer of uridine 5-monophosphate (from uridine 5-triphosphate), a reaction catalyzed by the N-terminal domain.</text>
</comment>
<keyword evidence="8 20" id="KW-0548">Nucleotidyltransferase</keyword>
<dbReference type="NCBIfam" id="NF010934">
    <property type="entry name" value="PRK14354.1"/>
    <property type="match status" value="1"/>
</dbReference>
<dbReference type="Pfam" id="PF25087">
    <property type="entry name" value="GMPPB_C"/>
    <property type="match status" value="1"/>
</dbReference>
<dbReference type="PANTHER" id="PTHR43584:SF3">
    <property type="entry name" value="BIFUNCTIONAL PROTEIN GLMU"/>
    <property type="match status" value="1"/>
</dbReference>
<comment type="cofactor">
    <cofactor evidence="20">
        <name>Mg(2+)</name>
        <dbReference type="ChEBI" id="CHEBI:18420"/>
    </cofactor>
    <text evidence="20">Binds 1 Mg(2+) ion per subunit.</text>
</comment>
<evidence type="ECO:0000259" key="21">
    <source>
        <dbReference type="Pfam" id="PF00483"/>
    </source>
</evidence>
<evidence type="ECO:0000256" key="20">
    <source>
        <dbReference type="HAMAP-Rule" id="MF_01631"/>
    </source>
</evidence>
<evidence type="ECO:0000256" key="19">
    <source>
        <dbReference type="ARBA" id="ARBA00049628"/>
    </source>
</evidence>
<feature type="binding site" evidence="20">
    <location>
        <position position="155"/>
    </location>
    <ligand>
        <name>UDP-N-acetyl-alpha-D-glucosamine</name>
        <dbReference type="ChEBI" id="CHEBI:57705"/>
    </ligand>
</feature>
<dbReference type="GO" id="GO:0003977">
    <property type="term" value="F:UDP-N-acetylglucosamine diphosphorylase activity"/>
    <property type="evidence" value="ECO:0007669"/>
    <property type="project" value="UniProtKB-UniRule"/>
</dbReference>
<evidence type="ECO:0000256" key="2">
    <source>
        <dbReference type="ARBA" id="ARBA00005166"/>
    </source>
</evidence>
<proteinExistence type="inferred from homology"/>
<dbReference type="SUPFAM" id="SSF51161">
    <property type="entry name" value="Trimeric LpxA-like enzymes"/>
    <property type="match status" value="1"/>
</dbReference>
<feature type="region of interest" description="Pyrophosphorylase" evidence="20">
    <location>
        <begin position="1"/>
        <end position="230"/>
    </location>
</feature>
<reference evidence="23" key="1">
    <citation type="submission" date="2022-02" db="EMBL/GenBank/DDBJ databases">
        <title>Crop Bioprotection Bacillus Genome Sequencing.</title>
        <authorList>
            <person name="Dunlap C."/>
        </authorList>
    </citation>
    <scope>NUCLEOTIDE SEQUENCE</scope>
    <source>
        <strain evidence="23">98-1</strain>
    </source>
</reference>
<dbReference type="Gene3D" id="2.160.10.10">
    <property type="entry name" value="Hexapeptide repeat proteins"/>
    <property type="match status" value="1"/>
</dbReference>
<feature type="binding site" evidence="20">
    <location>
        <position position="377"/>
    </location>
    <ligand>
        <name>UDP-N-acetyl-alpha-D-glucosamine</name>
        <dbReference type="ChEBI" id="CHEBI:57705"/>
    </ligand>
</feature>
<dbReference type="InterPro" id="IPR011004">
    <property type="entry name" value="Trimer_LpxA-like_sf"/>
</dbReference>
<evidence type="ECO:0000313" key="23">
    <source>
        <dbReference type="EMBL" id="MCY8318358.1"/>
    </source>
</evidence>
<feature type="binding site" evidence="20">
    <location>
        <begin position="9"/>
        <end position="12"/>
    </location>
    <ligand>
        <name>UDP-N-acetyl-alpha-D-glucosamine</name>
        <dbReference type="ChEBI" id="CHEBI:57705"/>
    </ligand>
</feature>
<feature type="domain" description="Nucleotidyl transferase" evidence="21">
    <location>
        <begin position="6"/>
        <end position="216"/>
    </location>
</feature>
<feature type="binding site" evidence="20">
    <location>
        <begin position="78"/>
        <end position="79"/>
    </location>
    <ligand>
        <name>UDP-N-acetyl-alpha-D-glucosamine</name>
        <dbReference type="ChEBI" id="CHEBI:57705"/>
    </ligand>
</feature>
<keyword evidence="11 20" id="KW-0460">Magnesium</keyword>
<organism evidence="23 24">
    <name type="scientific">Bacillus vallismortis</name>
    <dbReference type="NCBI Taxonomy" id="72361"/>
    <lineage>
        <taxon>Bacteria</taxon>
        <taxon>Bacillati</taxon>
        <taxon>Bacillota</taxon>
        <taxon>Bacilli</taxon>
        <taxon>Bacillales</taxon>
        <taxon>Bacillaceae</taxon>
        <taxon>Bacillus</taxon>
    </lineage>
</organism>
<dbReference type="EC" id="2.7.7.23" evidence="20"/>
<feature type="binding site" evidence="20">
    <location>
        <position position="103"/>
    </location>
    <ligand>
        <name>Mg(2+)</name>
        <dbReference type="ChEBI" id="CHEBI:18420"/>
    </ligand>
</feature>
<dbReference type="InterPro" id="IPR050065">
    <property type="entry name" value="GlmU-like"/>
</dbReference>
<evidence type="ECO:0000259" key="22">
    <source>
        <dbReference type="Pfam" id="PF25087"/>
    </source>
</evidence>
<feature type="binding site" evidence="20">
    <location>
        <position position="333"/>
    </location>
    <ligand>
        <name>UDP-N-acetyl-alpha-D-glucosamine</name>
        <dbReference type="ChEBI" id="CHEBI:57705"/>
    </ligand>
</feature>
<dbReference type="HAMAP" id="MF_01631">
    <property type="entry name" value="GlmU"/>
    <property type="match status" value="1"/>
</dbReference>
<dbReference type="EC" id="2.3.1.157" evidence="20"/>
<evidence type="ECO:0000256" key="1">
    <source>
        <dbReference type="ARBA" id="ARBA00004496"/>
    </source>
</evidence>
<feature type="binding site" evidence="20">
    <location>
        <begin position="386"/>
        <end position="387"/>
    </location>
    <ligand>
        <name>acetyl-CoA</name>
        <dbReference type="ChEBI" id="CHEBI:57288"/>
    </ligand>
</feature>
<feature type="binding site" evidence="20">
    <location>
        <position position="140"/>
    </location>
    <ligand>
        <name>UDP-N-acetyl-alpha-D-glucosamine</name>
        <dbReference type="ChEBI" id="CHEBI:57705"/>
    </ligand>
</feature>
<keyword evidence="13 20" id="KW-0573">Peptidoglycan synthesis</keyword>
<comment type="caution">
    <text evidence="20">Lacks conserved residue(s) required for the propagation of feature annotation.</text>
</comment>
<feature type="binding site" evidence="20">
    <location>
        <position position="351"/>
    </location>
    <ligand>
        <name>UDP-N-acetyl-alpha-D-glucosamine</name>
        <dbReference type="ChEBI" id="CHEBI:57705"/>
    </ligand>
</feature>
<evidence type="ECO:0000256" key="9">
    <source>
        <dbReference type="ARBA" id="ARBA00022723"/>
    </source>
</evidence>
<dbReference type="InterPro" id="IPR018357">
    <property type="entry name" value="Hexapep_transf_CS"/>
</dbReference>
<evidence type="ECO:0000256" key="14">
    <source>
        <dbReference type="ARBA" id="ARBA00023268"/>
    </source>
</evidence>
<comment type="similarity">
    <text evidence="4 20">In the C-terminal section; belongs to the transferase hexapeptide repeat family.</text>
</comment>
<dbReference type="NCBIfam" id="TIGR01173">
    <property type="entry name" value="glmU"/>
    <property type="match status" value="1"/>
</dbReference>
<comment type="pathway">
    <text evidence="2 20">Nucleotide-sugar biosynthesis; UDP-N-acetyl-alpha-D-glucosamine biosynthesis; N-acetyl-alpha-D-glucosamine 1-phosphate from alpha-D-glucosamine 6-phosphate (route II): step 2/2.</text>
</comment>
<keyword evidence="15 20" id="KW-0012">Acyltransferase</keyword>
<evidence type="ECO:0000256" key="4">
    <source>
        <dbReference type="ARBA" id="ARBA00007707"/>
    </source>
</evidence>
<keyword evidence="16 20" id="KW-0961">Cell wall biogenesis/degradation</keyword>
<evidence type="ECO:0000256" key="17">
    <source>
        <dbReference type="ARBA" id="ARBA00048247"/>
    </source>
</evidence>
<keyword evidence="6 20" id="KW-0963">Cytoplasm</keyword>
<feature type="binding site" evidence="20">
    <location>
        <position position="170"/>
    </location>
    <ligand>
        <name>UDP-N-acetyl-alpha-D-glucosamine</name>
        <dbReference type="ChEBI" id="CHEBI:57705"/>
    </ligand>
</feature>
<feature type="binding site" evidence="20">
    <location>
        <position position="440"/>
    </location>
    <ligand>
        <name>acetyl-CoA</name>
        <dbReference type="ChEBI" id="CHEBI:57288"/>
    </ligand>
</feature>
<dbReference type="GO" id="GO:0016020">
    <property type="term" value="C:membrane"/>
    <property type="evidence" value="ECO:0007669"/>
    <property type="project" value="GOC"/>
</dbReference>
<name>A0AAP3CL30_BACVA</name>
<dbReference type="RefSeq" id="WP_268522507.1">
    <property type="nucleotide sequence ID" value="NZ_JALAKO010000007.1"/>
</dbReference>
<keyword evidence="10 20" id="KW-0677">Repeat</keyword>
<evidence type="ECO:0000256" key="13">
    <source>
        <dbReference type="ARBA" id="ARBA00022984"/>
    </source>
</evidence>
<dbReference type="CDD" id="cd03353">
    <property type="entry name" value="LbH_GlmU_C"/>
    <property type="match status" value="1"/>
</dbReference>
<evidence type="ECO:0000313" key="24">
    <source>
        <dbReference type="Proteomes" id="UP001067121"/>
    </source>
</evidence>
<dbReference type="GO" id="GO:0071555">
    <property type="term" value="P:cell wall organization"/>
    <property type="evidence" value="ECO:0007669"/>
    <property type="project" value="UniProtKB-KW"/>
</dbReference>
<dbReference type="Gene3D" id="3.90.550.10">
    <property type="entry name" value="Spore Coat Polysaccharide Biosynthesis Protein SpsA, Chain A"/>
    <property type="match status" value="1"/>
</dbReference>
<comment type="caution">
    <text evidence="23">The sequence shown here is derived from an EMBL/GenBank/DDBJ whole genome shotgun (WGS) entry which is preliminary data.</text>
</comment>
<comment type="subunit">
    <text evidence="20">Homotrimer.</text>
</comment>
<dbReference type="GO" id="GO:0019134">
    <property type="term" value="F:glucosamine-1-phosphate N-acetyltransferase activity"/>
    <property type="evidence" value="ECO:0007669"/>
    <property type="project" value="UniProtKB-UniRule"/>
</dbReference>
<feature type="binding site" evidence="20">
    <location>
        <position position="228"/>
    </location>
    <ligand>
        <name>UDP-N-acetyl-alpha-D-glucosamine</name>
        <dbReference type="ChEBI" id="CHEBI:57705"/>
    </ligand>
</feature>
<dbReference type="InterPro" id="IPR038009">
    <property type="entry name" value="GlmU_C_LbH"/>
</dbReference>
<keyword evidence="9 20" id="KW-0479">Metal-binding</keyword>
<feature type="active site" description="Proton acceptor" evidence="20">
    <location>
        <position position="363"/>
    </location>
</feature>
<dbReference type="PROSITE" id="PS00101">
    <property type="entry name" value="HEXAPEP_TRANSFERASES"/>
    <property type="match status" value="1"/>
</dbReference>
<dbReference type="GO" id="GO:0000902">
    <property type="term" value="P:cell morphogenesis"/>
    <property type="evidence" value="ECO:0007669"/>
    <property type="project" value="UniProtKB-UniRule"/>
</dbReference>
<dbReference type="InterPro" id="IPR005835">
    <property type="entry name" value="NTP_transferase_dom"/>
</dbReference>
<dbReference type="GO" id="GO:0000287">
    <property type="term" value="F:magnesium ion binding"/>
    <property type="evidence" value="ECO:0007669"/>
    <property type="project" value="UniProtKB-UniRule"/>
</dbReference>
<dbReference type="GO" id="GO:0009245">
    <property type="term" value="P:lipid A biosynthetic process"/>
    <property type="evidence" value="ECO:0007669"/>
    <property type="project" value="UniProtKB-UniRule"/>
</dbReference>
<dbReference type="CDD" id="cd02540">
    <property type="entry name" value="GT2_GlmU_N_bac"/>
    <property type="match status" value="1"/>
</dbReference>
<sequence>MDKRYAVVLAAGQGTRMKSKLYKVLHPVCGKPMVEHVVDEALKLSLSKLVTIVGHGAEEVKKQLGDKSEYALQAEQLGTAHAVKQAQPFLADEKGVTIVICGDTPLLTAETMEQMVKEHTQREAKATILTAVAEDPTGYGRIIRGENGAVQKIVEHKDASEEERLVTEINTGTYCFDNEALFRAIDQVSNDNAQGEYYLPDVIEILKNEGETVAAYQTGNFQETLGVNDRVALSQAEQFMKERINKRHMQNGVTLIDPLNTYISPDAVIGSDTVIYPGTVLKGEVQIGEDTIIGPHTEIMNSSIGSRTVIKQSVVNHSKVGNDVNIGPFAHIRPDSVIGNEVKIGNFVEIKKTQFGDRSKASHLSYVGDAEVGADVNLGCGSITVNYDGKNKYLTKIEDGAFIGCNSNLVAPVTVGEGAYVAAGSTVTEDVPGKALAIARARQVNKDDYVKKIHKN</sequence>
<dbReference type="Proteomes" id="UP001067121">
    <property type="component" value="Unassembled WGS sequence"/>
</dbReference>
<keyword evidence="14 20" id="KW-0511">Multifunctional enzyme</keyword>
<dbReference type="PANTHER" id="PTHR43584">
    <property type="entry name" value="NUCLEOTIDYL TRANSFERASE"/>
    <property type="match status" value="1"/>
</dbReference>
<evidence type="ECO:0000256" key="15">
    <source>
        <dbReference type="ARBA" id="ARBA00023315"/>
    </source>
</evidence>
<protein>
    <recommendedName>
        <fullName evidence="20">Bifunctional protein GlmU</fullName>
    </recommendedName>
    <domain>
        <recommendedName>
            <fullName evidence="20">UDP-N-acetylglucosamine pyrophosphorylase</fullName>
            <ecNumber evidence="20">2.7.7.23</ecNumber>
        </recommendedName>
        <alternativeName>
            <fullName evidence="20">N-acetylglucosamine-1-phosphate uridyltransferase</fullName>
        </alternativeName>
    </domain>
    <domain>
        <recommendedName>
            <fullName evidence="20">Glucosamine-1-phosphate N-acetyltransferase</fullName>
            <ecNumber evidence="20">2.3.1.157</ecNumber>
        </recommendedName>
    </domain>
</protein>
<dbReference type="EMBL" id="JALAOH010000059">
    <property type="protein sequence ID" value="MCY8318358.1"/>
    <property type="molecule type" value="Genomic_DNA"/>
</dbReference>
<evidence type="ECO:0000256" key="11">
    <source>
        <dbReference type="ARBA" id="ARBA00022842"/>
    </source>
</evidence>
<evidence type="ECO:0000256" key="5">
    <source>
        <dbReference type="ARBA" id="ARBA00007947"/>
    </source>
</evidence>
<feature type="region of interest" description="Linker" evidence="20">
    <location>
        <begin position="231"/>
        <end position="251"/>
    </location>
</feature>
<keyword evidence="7 20" id="KW-0808">Transferase</keyword>
<evidence type="ECO:0000256" key="18">
    <source>
        <dbReference type="ARBA" id="ARBA00048493"/>
    </source>
</evidence>
<dbReference type="InterPro" id="IPR056729">
    <property type="entry name" value="GMPPB_C"/>
</dbReference>
<evidence type="ECO:0000256" key="7">
    <source>
        <dbReference type="ARBA" id="ARBA00022679"/>
    </source>
</evidence>
<dbReference type="Pfam" id="PF00483">
    <property type="entry name" value="NTP_transferase"/>
    <property type="match status" value="1"/>
</dbReference>
<comment type="pathway">
    <text evidence="3 20">Nucleotide-sugar biosynthesis; UDP-N-acetyl-alpha-D-glucosamine biosynthesis; UDP-N-acetyl-alpha-D-glucosamine from N-acetyl-alpha-D-glucosamine 1-phosphate: step 1/1.</text>
</comment>
<feature type="domain" description="Mannose-1-phosphate guanyltransferase C-terminal" evidence="22">
    <location>
        <begin position="264"/>
        <end position="352"/>
    </location>
</feature>
<dbReference type="Pfam" id="PF00132">
    <property type="entry name" value="Hexapep"/>
    <property type="match status" value="1"/>
</dbReference>
<dbReference type="SUPFAM" id="SSF53448">
    <property type="entry name" value="Nucleotide-diphospho-sugar transferases"/>
    <property type="match status" value="1"/>
</dbReference>
<dbReference type="GO" id="GO:0008360">
    <property type="term" value="P:regulation of cell shape"/>
    <property type="evidence" value="ECO:0007669"/>
    <property type="project" value="UniProtKB-KW"/>
</dbReference>
<evidence type="ECO:0000256" key="16">
    <source>
        <dbReference type="ARBA" id="ARBA00023316"/>
    </source>
</evidence>
<keyword evidence="12 20" id="KW-0133">Cell shape</keyword>
<comment type="pathway">
    <text evidence="20">Bacterial outer membrane biogenesis; LPS lipid A biosynthesis.</text>
</comment>
<feature type="binding site" evidence="20">
    <location>
        <position position="423"/>
    </location>
    <ligand>
        <name>acetyl-CoA</name>
        <dbReference type="ChEBI" id="CHEBI:57288"/>
    </ligand>
</feature>
<evidence type="ECO:0000256" key="10">
    <source>
        <dbReference type="ARBA" id="ARBA00022737"/>
    </source>
</evidence>